<organism evidence="4 5">
    <name type="scientific">Pleurotus ostreatus</name>
    <name type="common">Oyster mushroom</name>
    <name type="synonym">White-rot fungus</name>
    <dbReference type="NCBI Taxonomy" id="5322"/>
    <lineage>
        <taxon>Eukaryota</taxon>
        <taxon>Fungi</taxon>
        <taxon>Dikarya</taxon>
        <taxon>Basidiomycota</taxon>
        <taxon>Agaricomycotina</taxon>
        <taxon>Agaricomycetes</taxon>
        <taxon>Agaricomycetidae</taxon>
        <taxon>Agaricales</taxon>
        <taxon>Pleurotineae</taxon>
        <taxon>Pleurotaceae</taxon>
        <taxon>Pleurotus</taxon>
    </lineage>
</organism>
<dbReference type="GeneID" id="59374912"/>
<dbReference type="VEuPathDB" id="FungiDB:PC9H_005094"/>
<dbReference type="OrthoDB" id="2349068at2759"/>
<keyword evidence="1" id="KW-0285">Flavoprotein</keyword>
<keyword evidence="2" id="KW-0288">FMN</keyword>
<dbReference type="Proteomes" id="UP000623687">
    <property type="component" value="Unassembled WGS sequence"/>
</dbReference>
<keyword evidence="5" id="KW-1185">Reference proteome</keyword>
<keyword evidence="3" id="KW-0560">Oxidoreductase</keyword>
<dbReference type="GO" id="GO:0018580">
    <property type="term" value="F:nitronate monooxygenase activity"/>
    <property type="evidence" value="ECO:0007669"/>
    <property type="project" value="InterPro"/>
</dbReference>
<dbReference type="AlphaFoldDB" id="A0A8H6ZWF2"/>
<protein>
    <recommendedName>
        <fullName evidence="6">Nitronate monooxygenase domain-containing protein</fullName>
    </recommendedName>
</protein>
<evidence type="ECO:0000313" key="5">
    <source>
        <dbReference type="Proteomes" id="UP000623687"/>
    </source>
</evidence>
<accession>A0A8H6ZWF2</accession>
<dbReference type="EMBL" id="JACETU010000003">
    <property type="protein sequence ID" value="KAF7433145.1"/>
    <property type="molecule type" value="Genomic_DNA"/>
</dbReference>
<proteinExistence type="predicted"/>
<dbReference type="Gene3D" id="3.20.20.70">
    <property type="entry name" value="Aldolase class I"/>
    <property type="match status" value="1"/>
</dbReference>
<dbReference type="Pfam" id="PF03060">
    <property type="entry name" value="NMO"/>
    <property type="match status" value="2"/>
</dbReference>
<dbReference type="InterPro" id="IPR013785">
    <property type="entry name" value="Aldolase_TIM"/>
</dbReference>
<gene>
    <name evidence="4" type="ORF">PC9H_005094</name>
</gene>
<dbReference type="RefSeq" id="XP_036633172.1">
    <property type="nucleotide sequence ID" value="XM_036774670.1"/>
</dbReference>
<sequence length="345" mass="36325">MEPISTPFTEKLNIPSPIVLTPMAFGAHPSMAAIVSGAGGFGFVPVGLDTVDQIRQNLRDARKALAVPDGAPIPVGVGFVGWVLDITEASDTPLIPAALAEKPKAILFAFGADLGKHIATVRKHDAKRSDRLQTLIFVTVNSVEAALTAANEWKVDVIVAQGIEAGGHGGSFAPPLFSLVPAILSALPAGHPPVLGSGGVSTGAQVAALLALGAAGAVVGTRFLFTPESVYTNEMKAELVKADFGSTTRGMMFDEVMDTMGWPPHHDGRALINDIVHDSLKGVSLEERQRLFAEATEKKETNRSIMWAGIGVGMTKEIKPTKDVLLELHSDAVKVLKGIPKLLKQ</sequence>
<dbReference type="PANTHER" id="PTHR32332">
    <property type="entry name" value="2-NITROPROPANE DIOXYGENASE"/>
    <property type="match status" value="1"/>
</dbReference>
<evidence type="ECO:0000256" key="3">
    <source>
        <dbReference type="ARBA" id="ARBA00023002"/>
    </source>
</evidence>
<evidence type="ECO:0000256" key="2">
    <source>
        <dbReference type="ARBA" id="ARBA00022643"/>
    </source>
</evidence>
<dbReference type="CDD" id="cd04730">
    <property type="entry name" value="NPD_like"/>
    <property type="match status" value="1"/>
</dbReference>
<comment type="caution">
    <text evidence="4">The sequence shown here is derived from an EMBL/GenBank/DDBJ whole genome shotgun (WGS) entry which is preliminary data.</text>
</comment>
<evidence type="ECO:0008006" key="6">
    <source>
        <dbReference type="Google" id="ProtNLM"/>
    </source>
</evidence>
<evidence type="ECO:0000313" key="4">
    <source>
        <dbReference type="EMBL" id="KAF7433145.1"/>
    </source>
</evidence>
<reference evidence="4" key="1">
    <citation type="submission" date="2019-07" db="EMBL/GenBank/DDBJ databases">
        <authorList>
            <person name="Palmer J.M."/>
        </authorList>
    </citation>
    <scope>NUCLEOTIDE SEQUENCE</scope>
    <source>
        <strain evidence="4">PC9</strain>
    </source>
</reference>
<dbReference type="SUPFAM" id="SSF51412">
    <property type="entry name" value="Inosine monophosphate dehydrogenase (IMPDH)"/>
    <property type="match status" value="1"/>
</dbReference>
<dbReference type="InterPro" id="IPR004136">
    <property type="entry name" value="NMO"/>
</dbReference>
<name>A0A8H6ZWF2_PLEOS</name>
<evidence type="ECO:0000256" key="1">
    <source>
        <dbReference type="ARBA" id="ARBA00022630"/>
    </source>
</evidence>